<dbReference type="AlphaFoldDB" id="A0A9P5ZSS8"/>
<proteinExistence type="predicted"/>
<evidence type="ECO:0000313" key="2">
    <source>
        <dbReference type="Proteomes" id="UP000807025"/>
    </source>
</evidence>
<accession>A0A9P5ZSS8</accession>
<evidence type="ECO:0000313" key="1">
    <source>
        <dbReference type="EMBL" id="KAF9492015.1"/>
    </source>
</evidence>
<dbReference type="OrthoDB" id="10036721at2759"/>
<dbReference type="EMBL" id="MU154608">
    <property type="protein sequence ID" value="KAF9492015.1"/>
    <property type="molecule type" value="Genomic_DNA"/>
</dbReference>
<sequence>MWGLNVPEQGGKYMVKGREVKSVALLRRNTNSDMTIIYDIGKFHKRERCSMFLARFKMFGLSEVELLKAQEVSACRVNFASRCQTELQLRICRRCFPKVLAPALTPRNLTDHCASLPGVLFLFLALGLVQAQQQDCTMPTPLPPKGNETCGVAMTALKIAQPLNLNVLKWIWTGENAVPVGPHTDNSYKLFVNGNPIGTGGNFTDTEVYYVALQLLSNLFAVEVTDSKEGPAAVIASILVQYTNGSMETVITDEMWRRFLGELKGFELPSTINLSQWGFATFQGLYGVAPWGKTVLPPALLVKEAITLASLLQSRGLSGRLKNTGGPAAFLAVIQILYDDGTSETIVTDSMWKADEKVTAGFKSPKLDDSKWANATLMEYYGRPPFKFTVPLV</sequence>
<gene>
    <name evidence="1" type="ORF">BDN71DRAFT_1576270</name>
</gene>
<protein>
    <submittedName>
        <fullName evidence="1">Uncharacterized protein</fullName>
    </submittedName>
</protein>
<dbReference type="Gene3D" id="2.60.120.260">
    <property type="entry name" value="Galactose-binding domain-like"/>
    <property type="match status" value="2"/>
</dbReference>
<name>A0A9P5ZSS8_PLEER</name>
<keyword evidence="2" id="KW-1185">Reference proteome</keyword>
<organism evidence="1 2">
    <name type="scientific">Pleurotus eryngii</name>
    <name type="common">Boletus of the steppes</name>
    <dbReference type="NCBI Taxonomy" id="5323"/>
    <lineage>
        <taxon>Eukaryota</taxon>
        <taxon>Fungi</taxon>
        <taxon>Dikarya</taxon>
        <taxon>Basidiomycota</taxon>
        <taxon>Agaricomycotina</taxon>
        <taxon>Agaricomycetes</taxon>
        <taxon>Agaricomycetidae</taxon>
        <taxon>Agaricales</taxon>
        <taxon>Pleurotineae</taxon>
        <taxon>Pleurotaceae</taxon>
        <taxon>Pleurotus</taxon>
    </lineage>
</organism>
<reference evidence="1" key="1">
    <citation type="submission" date="2020-11" db="EMBL/GenBank/DDBJ databases">
        <authorList>
            <consortium name="DOE Joint Genome Institute"/>
            <person name="Ahrendt S."/>
            <person name="Riley R."/>
            <person name="Andreopoulos W."/>
            <person name="Labutti K."/>
            <person name="Pangilinan J."/>
            <person name="Ruiz-Duenas F.J."/>
            <person name="Barrasa J.M."/>
            <person name="Sanchez-Garcia M."/>
            <person name="Camarero S."/>
            <person name="Miyauchi S."/>
            <person name="Serrano A."/>
            <person name="Linde D."/>
            <person name="Babiker R."/>
            <person name="Drula E."/>
            <person name="Ayuso-Fernandez I."/>
            <person name="Pacheco R."/>
            <person name="Padilla G."/>
            <person name="Ferreira P."/>
            <person name="Barriuso J."/>
            <person name="Kellner H."/>
            <person name="Castanera R."/>
            <person name="Alfaro M."/>
            <person name="Ramirez L."/>
            <person name="Pisabarro A.G."/>
            <person name="Kuo A."/>
            <person name="Tritt A."/>
            <person name="Lipzen A."/>
            <person name="He G."/>
            <person name="Yan M."/>
            <person name="Ng V."/>
            <person name="Cullen D."/>
            <person name="Martin F."/>
            <person name="Rosso M.-N."/>
            <person name="Henrissat B."/>
            <person name="Hibbett D."/>
            <person name="Martinez A.T."/>
            <person name="Grigoriev I.V."/>
        </authorList>
    </citation>
    <scope>NUCLEOTIDE SEQUENCE</scope>
    <source>
        <strain evidence="1">ATCC 90797</strain>
    </source>
</reference>
<comment type="caution">
    <text evidence="1">The sequence shown here is derived from an EMBL/GenBank/DDBJ whole genome shotgun (WGS) entry which is preliminary data.</text>
</comment>
<dbReference type="Proteomes" id="UP000807025">
    <property type="component" value="Unassembled WGS sequence"/>
</dbReference>